<dbReference type="RefSeq" id="WP_101248634.1">
    <property type="nucleotide sequence ID" value="NZ_PIUM01000001.1"/>
</dbReference>
<dbReference type="InterPro" id="IPR018149">
    <property type="entry name" value="Lys-tRNA-synth_II_C"/>
</dbReference>
<dbReference type="GO" id="GO:0004824">
    <property type="term" value="F:lysine-tRNA ligase activity"/>
    <property type="evidence" value="ECO:0007669"/>
    <property type="project" value="InterPro"/>
</dbReference>
<gene>
    <name evidence="5" type="ORF">CWS72_00700</name>
</gene>
<dbReference type="GO" id="GO:0000049">
    <property type="term" value="F:tRNA binding"/>
    <property type="evidence" value="ECO:0007669"/>
    <property type="project" value="TreeGrafter"/>
</dbReference>
<dbReference type="Gene3D" id="3.30.930.10">
    <property type="entry name" value="Bira Bifunctional Protein, Domain 2"/>
    <property type="match status" value="1"/>
</dbReference>
<dbReference type="PANTHER" id="PTHR42918:SF6">
    <property type="entry name" value="ELONGATION FACTOR P--(R)-BETA-LYSINE LIGASE"/>
    <property type="match status" value="1"/>
</dbReference>
<proteinExistence type="predicted"/>
<keyword evidence="1" id="KW-0436">Ligase</keyword>
<dbReference type="Proteomes" id="UP000233293">
    <property type="component" value="Unassembled WGS sequence"/>
</dbReference>
<dbReference type="NCBIfam" id="TIGR00462">
    <property type="entry name" value="genX"/>
    <property type="match status" value="1"/>
</dbReference>
<dbReference type="InterPro" id="IPR045864">
    <property type="entry name" value="aa-tRNA-synth_II/BPL/LPL"/>
</dbReference>
<evidence type="ECO:0000256" key="3">
    <source>
        <dbReference type="ARBA" id="ARBA00022840"/>
    </source>
</evidence>
<dbReference type="PROSITE" id="PS50862">
    <property type="entry name" value="AA_TRNA_LIGASE_II"/>
    <property type="match status" value="1"/>
</dbReference>
<dbReference type="PRINTS" id="PR00982">
    <property type="entry name" value="TRNASYNTHLYS"/>
</dbReference>
<evidence type="ECO:0000313" key="6">
    <source>
        <dbReference type="Proteomes" id="UP000233293"/>
    </source>
</evidence>
<comment type="caution">
    <text evidence="5">The sequence shown here is derived from an EMBL/GenBank/DDBJ whole genome shotgun (WGS) entry which is preliminary data.</text>
</comment>
<organism evidence="5 6">
    <name type="scientific">Telmatospirillum siberiense</name>
    <dbReference type="NCBI Taxonomy" id="382514"/>
    <lineage>
        <taxon>Bacteria</taxon>
        <taxon>Pseudomonadati</taxon>
        <taxon>Pseudomonadota</taxon>
        <taxon>Alphaproteobacteria</taxon>
        <taxon>Rhodospirillales</taxon>
        <taxon>Rhodospirillaceae</taxon>
        <taxon>Telmatospirillum</taxon>
    </lineage>
</organism>
<accession>A0A2N3Q171</accession>
<sequence length="348" mass="39000">MSGKEWWRPEDFALRQPTLLARARIMAAIRGFFGNRGFVEVETPCLQRSPGLEPHIMALSTELAEPFGASRQKLYLHTSPEFAMKKLLVAGMPRIFQFAHVWRDAERSPTHHPEFTMLEWYRAGAGYEALMEDCAAIMASAARAVPAGEFRRGDRRCDPFAAPRKLSVAEAFFEYSDIDLLASIDDPTRPDVRVLATAARERGLHVGETDSWEDVFFRVMMERIEPFLGDGVPLILHDYPVPLAALSRPRPDDPRLAERFELYACGVELANGFGELTDAAEQRRRFEADMDLKERLYGVRYPVDEDFLAALELGLPDCAGIALGVDRLVMLATGSLAIDDVLWAPVVG</sequence>
<feature type="domain" description="Aminoacyl-transfer RNA synthetases class-II family profile" evidence="4">
    <location>
        <begin position="22"/>
        <end position="345"/>
    </location>
</feature>
<dbReference type="GO" id="GO:0005524">
    <property type="term" value="F:ATP binding"/>
    <property type="evidence" value="ECO:0007669"/>
    <property type="project" value="UniProtKB-KW"/>
</dbReference>
<evidence type="ECO:0000259" key="4">
    <source>
        <dbReference type="PROSITE" id="PS50862"/>
    </source>
</evidence>
<evidence type="ECO:0000256" key="2">
    <source>
        <dbReference type="ARBA" id="ARBA00022741"/>
    </source>
</evidence>
<dbReference type="Pfam" id="PF00152">
    <property type="entry name" value="tRNA-synt_2"/>
    <property type="match status" value="1"/>
</dbReference>
<dbReference type="NCBIfam" id="NF006828">
    <property type="entry name" value="PRK09350.1"/>
    <property type="match status" value="1"/>
</dbReference>
<keyword evidence="6" id="KW-1185">Reference proteome</keyword>
<dbReference type="EMBL" id="PIUM01000001">
    <property type="protein sequence ID" value="PKU26404.1"/>
    <property type="molecule type" value="Genomic_DNA"/>
</dbReference>
<dbReference type="GO" id="GO:0005829">
    <property type="term" value="C:cytosol"/>
    <property type="evidence" value="ECO:0007669"/>
    <property type="project" value="TreeGrafter"/>
</dbReference>
<reference evidence="6" key="1">
    <citation type="submission" date="2017-12" db="EMBL/GenBank/DDBJ databases">
        <title>Draft genome sequence of Telmatospirillum siberiense 26-4b1T, an acidotolerant peatland alphaproteobacterium potentially involved in sulfur cycling.</title>
        <authorList>
            <person name="Hausmann B."/>
            <person name="Pjevac P."/>
            <person name="Schreck K."/>
            <person name="Herbold C.W."/>
            <person name="Daims H."/>
            <person name="Wagner M."/>
            <person name="Pester M."/>
            <person name="Loy A."/>
        </authorList>
    </citation>
    <scope>NUCLEOTIDE SEQUENCE [LARGE SCALE GENOMIC DNA]</scope>
    <source>
        <strain evidence="6">26-4b1</strain>
    </source>
</reference>
<dbReference type="InterPro" id="IPR004525">
    <property type="entry name" value="EpmA"/>
</dbReference>
<dbReference type="InterPro" id="IPR006195">
    <property type="entry name" value="aa-tRNA-synth_II"/>
</dbReference>
<evidence type="ECO:0000313" key="5">
    <source>
        <dbReference type="EMBL" id="PKU26404.1"/>
    </source>
</evidence>
<dbReference type="AlphaFoldDB" id="A0A2N3Q171"/>
<dbReference type="SUPFAM" id="SSF55681">
    <property type="entry name" value="Class II aaRS and biotin synthetases"/>
    <property type="match status" value="1"/>
</dbReference>
<dbReference type="PANTHER" id="PTHR42918">
    <property type="entry name" value="LYSYL-TRNA SYNTHETASE"/>
    <property type="match status" value="1"/>
</dbReference>
<keyword evidence="3" id="KW-0067">ATP-binding</keyword>
<dbReference type="InterPro" id="IPR004364">
    <property type="entry name" value="Aa-tRNA-synt_II"/>
</dbReference>
<keyword evidence="2" id="KW-0547">Nucleotide-binding</keyword>
<protein>
    <submittedName>
        <fullName evidence="5">EF-P lysine aminoacylase GenX</fullName>
    </submittedName>
</protein>
<dbReference type="GO" id="GO:0006430">
    <property type="term" value="P:lysyl-tRNA aminoacylation"/>
    <property type="evidence" value="ECO:0007669"/>
    <property type="project" value="InterPro"/>
</dbReference>
<evidence type="ECO:0000256" key="1">
    <source>
        <dbReference type="ARBA" id="ARBA00022598"/>
    </source>
</evidence>
<dbReference type="OrthoDB" id="9801152at2"/>
<name>A0A2N3Q171_9PROT</name>